<evidence type="ECO:0000313" key="2">
    <source>
        <dbReference type="Proteomes" id="UP001279734"/>
    </source>
</evidence>
<organism evidence="1 2">
    <name type="scientific">Nepenthes gracilis</name>
    <name type="common">Slender pitcher plant</name>
    <dbReference type="NCBI Taxonomy" id="150966"/>
    <lineage>
        <taxon>Eukaryota</taxon>
        <taxon>Viridiplantae</taxon>
        <taxon>Streptophyta</taxon>
        <taxon>Embryophyta</taxon>
        <taxon>Tracheophyta</taxon>
        <taxon>Spermatophyta</taxon>
        <taxon>Magnoliopsida</taxon>
        <taxon>eudicotyledons</taxon>
        <taxon>Gunneridae</taxon>
        <taxon>Pentapetalae</taxon>
        <taxon>Caryophyllales</taxon>
        <taxon>Nepenthaceae</taxon>
        <taxon>Nepenthes</taxon>
    </lineage>
</organism>
<name>A0AAD3XJW0_NEPGR</name>
<protein>
    <submittedName>
        <fullName evidence="1">Uncharacterized protein</fullName>
    </submittedName>
</protein>
<proteinExistence type="predicted"/>
<reference evidence="1" key="1">
    <citation type="submission" date="2023-05" db="EMBL/GenBank/DDBJ databases">
        <title>Nepenthes gracilis genome sequencing.</title>
        <authorList>
            <person name="Fukushima K."/>
        </authorList>
    </citation>
    <scope>NUCLEOTIDE SEQUENCE</scope>
    <source>
        <strain evidence="1">SING2019-196</strain>
    </source>
</reference>
<dbReference type="Proteomes" id="UP001279734">
    <property type="component" value="Unassembled WGS sequence"/>
</dbReference>
<comment type="caution">
    <text evidence="1">The sequence shown here is derived from an EMBL/GenBank/DDBJ whole genome shotgun (WGS) entry which is preliminary data.</text>
</comment>
<keyword evidence="2" id="KW-1185">Reference proteome</keyword>
<sequence>MVEPFLVLDHLCPRFLTPVNSFQQGWTTFFLFSGSVCVQPDFVSSSYAVWPPNLLVSALEPSAVPTEAGEEEINRVCMGTFQAAGRLVRLRRWSLSIVGSVKELEEHGNLQMVDRSFGLEFEGLIGHGLDFVDVVVELRSGMP</sequence>
<evidence type="ECO:0000313" key="1">
    <source>
        <dbReference type="EMBL" id="GMH07095.1"/>
    </source>
</evidence>
<gene>
    <name evidence="1" type="ORF">Nepgr_008935</name>
</gene>
<accession>A0AAD3XJW0</accession>
<dbReference type="AlphaFoldDB" id="A0AAD3XJW0"/>
<dbReference type="EMBL" id="BSYO01000007">
    <property type="protein sequence ID" value="GMH07095.1"/>
    <property type="molecule type" value="Genomic_DNA"/>
</dbReference>